<keyword evidence="11" id="KW-1185">Reference proteome</keyword>
<evidence type="ECO:0000256" key="1">
    <source>
        <dbReference type="ARBA" id="ARBA00004370"/>
    </source>
</evidence>
<keyword evidence="5 7" id="KW-1133">Transmembrane helix</keyword>
<dbReference type="GO" id="GO:0016020">
    <property type="term" value="C:membrane"/>
    <property type="evidence" value="ECO:0007669"/>
    <property type="project" value="UniProtKB-SubCell"/>
</dbReference>
<sequence>MDALELVSLLFLISASCSNGLPRFANYIQDHMVLQRAPQSAVIWGFGGPAKLTTLHMNNKIYSTISRAEQANDLGESIWSITLEPISDEGPYDIHVMQSLVNNTVYTMTLHDVLFGDVWICSGQSNMQMAVIDIFNATEEINNAGKYPKIRIFTAALRASDTPIEELIDIVENWSVASPQSVGGPSFHYMSAVCWLYGRMIHEALGGRPIGLIATSWGGTFIEYWMPPSALHDCGISPNAVVPLQLQDQHAEAMSPNNTKLFNSMIYPFMRIVIYGVIWYQGESNILYNPDKYACTFAKLIQYWRQIWNERTNGLTDLQFPFGFVQISTWSNTSTTVGLFPVIRWHQTFDMGYVPNNVVPKVFMAVSLDLRDDPNGIHPRTKHDVGYRLSRSGLAIAYNQSVEFQGPIVSNVDYSTGSKNVNITYTGVKNIDLRNPNGFEVCCQSSECTNDTLWDQQLYPIVFPNKVSCKTKSKKNLLEEKLKVSNITKSTQKILAPDSRFSYSDTEFYSLSNRMSWNGNHLFIEKTSLHPSRSTWWGSRQLCICIYSFSCYFLLHYHFKEVATSTYSIISIASRNIKFNSMSDKPDDEIVPQPAALLKDSILNSIDDNSQLKYDNESQRLVLLLLGENDLDDIYTCFSKLPNLHTFMLDKNHLQDINKLVDQLRNEVCPYRVIATDSTSSNSTDLSTIVQNRLDEEYERYIATQLGDQFCETRSERSVEVGCTTHFWINLILTLLGWLPGCIHALWLIWVTPSTV</sequence>
<evidence type="ECO:0000256" key="5">
    <source>
        <dbReference type="ARBA" id="ARBA00022989"/>
    </source>
</evidence>
<dbReference type="GO" id="GO:0005975">
    <property type="term" value="P:carbohydrate metabolic process"/>
    <property type="evidence" value="ECO:0007669"/>
    <property type="project" value="TreeGrafter"/>
</dbReference>
<dbReference type="InterPro" id="IPR036514">
    <property type="entry name" value="SGNH_hydro_sf"/>
</dbReference>
<feature type="domain" description="Sialate O-acetylesterase" evidence="9">
    <location>
        <begin position="117"/>
        <end position="329"/>
    </location>
</feature>
<dbReference type="Pfam" id="PF03629">
    <property type="entry name" value="SASA"/>
    <property type="match status" value="1"/>
</dbReference>
<reference evidence="10" key="1">
    <citation type="submission" date="2021-02" db="EMBL/GenBank/DDBJ databases">
        <authorList>
            <person name="Nowell W R."/>
        </authorList>
    </citation>
    <scope>NUCLEOTIDE SEQUENCE</scope>
</reference>
<dbReference type="Pfam" id="PF01679">
    <property type="entry name" value="Pmp3"/>
    <property type="match status" value="1"/>
</dbReference>
<comment type="subcellular location">
    <subcellularLocation>
        <location evidence="1">Membrane</location>
    </subcellularLocation>
</comment>
<accession>A0A819H0Q4</accession>
<comment type="caution">
    <text evidence="10">The sequence shown here is derived from an EMBL/GenBank/DDBJ whole genome shotgun (WGS) entry which is preliminary data.</text>
</comment>
<keyword evidence="3 7" id="KW-0812">Transmembrane</keyword>
<keyword evidence="6 7" id="KW-0472">Membrane</keyword>
<dbReference type="InterPro" id="IPR000612">
    <property type="entry name" value="PMP3"/>
</dbReference>
<feature type="transmembrane region" description="Helical" evidence="7">
    <location>
        <begin position="727"/>
        <end position="750"/>
    </location>
</feature>
<keyword evidence="4" id="KW-0378">Hydrolase</keyword>
<feature type="chain" id="PRO_5032402272" description="Sialate O-acetylesterase domain-containing protein" evidence="8">
    <location>
        <begin position="21"/>
        <end position="756"/>
    </location>
</feature>
<evidence type="ECO:0000256" key="8">
    <source>
        <dbReference type="SAM" id="SignalP"/>
    </source>
</evidence>
<feature type="signal peptide" evidence="8">
    <location>
        <begin position="1"/>
        <end position="20"/>
    </location>
</feature>
<comment type="similarity">
    <text evidence="2">Belongs to the UPF0057 (PMP3) family.</text>
</comment>
<evidence type="ECO:0000256" key="2">
    <source>
        <dbReference type="ARBA" id="ARBA00009530"/>
    </source>
</evidence>
<dbReference type="SUPFAM" id="SSF52266">
    <property type="entry name" value="SGNH hydrolase"/>
    <property type="match status" value="1"/>
</dbReference>
<name>A0A819H0Q4_9BILA</name>
<evidence type="ECO:0000256" key="3">
    <source>
        <dbReference type="ARBA" id="ARBA00022692"/>
    </source>
</evidence>
<evidence type="ECO:0000256" key="7">
    <source>
        <dbReference type="SAM" id="Phobius"/>
    </source>
</evidence>
<dbReference type="PANTHER" id="PTHR22901:SF0">
    <property type="entry name" value="SIALATE O-ACETYLESTERASE"/>
    <property type="match status" value="1"/>
</dbReference>
<protein>
    <recommendedName>
        <fullName evidence="9">Sialate O-acetylesterase domain-containing protein</fullName>
    </recommendedName>
</protein>
<dbReference type="EMBL" id="CAJOBG010001084">
    <property type="protein sequence ID" value="CAF3892710.1"/>
    <property type="molecule type" value="Genomic_DNA"/>
</dbReference>
<gene>
    <name evidence="10" type="ORF">OVN521_LOCUS9071</name>
</gene>
<organism evidence="10 11">
    <name type="scientific">Rotaria magnacalcarata</name>
    <dbReference type="NCBI Taxonomy" id="392030"/>
    <lineage>
        <taxon>Eukaryota</taxon>
        <taxon>Metazoa</taxon>
        <taxon>Spiralia</taxon>
        <taxon>Gnathifera</taxon>
        <taxon>Rotifera</taxon>
        <taxon>Eurotatoria</taxon>
        <taxon>Bdelloidea</taxon>
        <taxon>Philodinida</taxon>
        <taxon>Philodinidae</taxon>
        <taxon>Rotaria</taxon>
    </lineage>
</organism>
<dbReference type="InterPro" id="IPR005181">
    <property type="entry name" value="SASA"/>
</dbReference>
<dbReference type="AlphaFoldDB" id="A0A819H0Q4"/>
<evidence type="ECO:0000313" key="10">
    <source>
        <dbReference type="EMBL" id="CAF3892710.1"/>
    </source>
</evidence>
<dbReference type="Gene3D" id="3.40.50.1110">
    <property type="entry name" value="SGNH hydrolase"/>
    <property type="match status" value="1"/>
</dbReference>
<dbReference type="InterPro" id="IPR039329">
    <property type="entry name" value="SIAE"/>
</dbReference>
<evidence type="ECO:0000256" key="6">
    <source>
        <dbReference type="ARBA" id="ARBA00023136"/>
    </source>
</evidence>
<proteinExistence type="inferred from homology"/>
<evidence type="ECO:0000259" key="9">
    <source>
        <dbReference type="Pfam" id="PF03629"/>
    </source>
</evidence>
<dbReference type="GO" id="GO:0001681">
    <property type="term" value="F:sialate O-acetylesterase activity"/>
    <property type="evidence" value="ECO:0007669"/>
    <property type="project" value="InterPro"/>
</dbReference>
<dbReference type="Proteomes" id="UP000663866">
    <property type="component" value="Unassembled WGS sequence"/>
</dbReference>
<dbReference type="PANTHER" id="PTHR22901">
    <property type="entry name" value="SIALATE O-ACETYLESTERASE"/>
    <property type="match status" value="1"/>
</dbReference>
<keyword evidence="8" id="KW-0732">Signal</keyword>
<evidence type="ECO:0000313" key="11">
    <source>
        <dbReference type="Proteomes" id="UP000663866"/>
    </source>
</evidence>
<evidence type="ECO:0000256" key="4">
    <source>
        <dbReference type="ARBA" id="ARBA00022801"/>
    </source>
</evidence>